<evidence type="ECO:0000313" key="1">
    <source>
        <dbReference type="EMBL" id="MDR6782828.1"/>
    </source>
</evidence>
<gene>
    <name evidence="1" type="ORF">J2X78_001380</name>
</gene>
<proteinExistence type="predicted"/>
<keyword evidence="2" id="KW-1185">Reference proteome</keyword>
<reference evidence="1" key="1">
    <citation type="submission" date="2023-07" db="EMBL/GenBank/DDBJ databases">
        <title>Sorghum-associated microbial communities from plants grown in Nebraska, USA.</title>
        <authorList>
            <person name="Schachtman D."/>
        </authorList>
    </citation>
    <scope>NUCLEOTIDE SEQUENCE</scope>
    <source>
        <strain evidence="1">2697</strain>
    </source>
</reference>
<accession>A0ACC6KUM5</accession>
<evidence type="ECO:0000313" key="2">
    <source>
        <dbReference type="Proteomes" id="UP001246858"/>
    </source>
</evidence>
<name>A0ACC6KUM5_9SPHI</name>
<dbReference type="Proteomes" id="UP001246858">
    <property type="component" value="Unassembled WGS sequence"/>
</dbReference>
<dbReference type="EMBL" id="JAVDTF010000001">
    <property type="protein sequence ID" value="MDR6782828.1"/>
    <property type="molecule type" value="Genomic_DNA"/>
</dbReference>
<comment type="caution">
    <text evidence="1">The sequence shown here is derived from an EMBL/GenBank/DDBJ whole genome shotgun (WGS) entry which is preliminary data.</text>
</comment>
<organism evidence="1 2">
    <name type="scientific">Pedobacter africanus</name>
    <dbReference type="NCBI Taxonomy" id="151894"/>
    <lineage>
        <taxon>Bacteria</taxon>
        <taxon>Pseudomonadati</taxon>
        <taxon>Bacteroidota</taxon>
        <taxon>Sphingobacteriia</taxon>
        <taxon>Sphingobacteriales</taxon>
        <taxon>Sphingobacteriaceae</taxon>
        <taxon>Pedobacter</taxon>
    </lineage>
</organism>
<sequence length="75" mass="7821">MKRIIFAALVAVVAVGSAFAQKPFRSTPTGGTTFDCLANPSPLCSSLGTIYYNIGDLEGQAVPSQDAAYNLNIVP</sequence>
<protein>
    <submittedName>
        <fullName evidence="1">Uncharacterized protein</fullName>
    </submittedName>
</protein>